<evidence type="ECO:0000313" key="2">
    <source>
        <dbReference type="EMBL" id="EQB51990.1"/>
    </source>
</evidence>
<evidence type="ECO:0000259" key="1">
    <source>
        <dbReference type="Pfam" id="PF13847"/>
    </source>
</evidence>
<dbReference type="CDD" id="cd02440">
    <property type="entry name" value="AdoMet_MTases"/>
    <property type="match status" value="1"/>
</dbReference>
<reference evidence="3" key="1">
    <citation type="journal article" date="2013" name="Mol. Plant Microbe Interact.">
        <title>Global aspects of pacC regulation of pathogenicity genes in Colletotrichum gloeosporioides as revealed by transcriptome analysis.</title>
        <authorList>
            <person name="Alkan N."/>
            <person name="Meng X."/>
            <person name="Friedlander G."/>
            <person name="Reuveni E."/>
            <person name="Sukno S."/>
            <person name="Sherman A."/>
            <person name="Thon M."/>
            <person name="Fluhr R."/>
            <person name="Prusky D."/>
        </authorList>
    </citation>
    <scope>NUCLEOTIDE SEQUENCE [LARGE SCALE GENOMIC DNA]</scope>
    <source>
        <strain evidence="3">Cg-14</strain>
    </source>
</reference>
<gene>
    <name evidence="2" type="ORF">CGLO_08416</name>
</gene>
<dbReference type="SUPFAM" id="SSF53335">
    <property type="entry name" value="S-adenosyl-L-methionine-dependent methyltransferases"/>
    <property type="match status" value="1"/>
</dbReference>
<evidence type="ECO:0000313" key="3">
    <source>
        <dbReference type="Proteomes" id="UP000015530"/>
    </source>
</evidence>
<dbReference type="InterPro" id="IPR025714">
    <property type="entry name" value="Methyltranfer_dom"/>
</dbReference>
<feature type="domain" description="Methyltransferase" evidence="1">
    <location>
        <begin position="58"/>
        <end position="162"/>
    </location>
</feature>
<organism evidence="2 3">
    <name type="scientific">Colletotrichum gloeosporioides (strain Cg-14)</name>
    <name type="common">Anthracnose fungus</name>
    <name type="synonym">Glomerella cingulata</name>
    <dbReference type="NCBI Taxonomy" id="1237896"/>
    <lineage>
        <taxon>Eukaryota</taxon>
        <taxon>Fungi</taxon>
        <taxon>Dikarya</taxon>
        <taxon>Ascomycota</taxon>
        <taxon>Pezizomycotina</taxon>
        <taxon>Sordariomycetes</taxon>
        <taxon>Hypocreomycetidae</taxon>
        <taxon>Glomerellales</taxon>
        <taxon>Glomerellaceae</taxon>
        <taxon>Colletotrichum</taxon>
        <taxon>Colletotrichum gloeosporioides species complex</taxon>
    </lineage>
</organism>
<dbReference type="HOGENOM" id="CLU_049749_2_1_1"/>
<dbReference type="OMA" id="FDVITMN"/>
<name>T0LUN8_COLGC</name>
<proteinExistence type="predicted"/>
<dbReference type="Gene3D" id="3.40.50.150">
    <property type="entry name" value="Vaccinia Virus protein VP39"/>
    <property type="match status" value="1"/>
</dbReference>
<protein>
    <recommendedName>
        <fullName evidence="1">Methyltransferase domain-containing protein</fullName>
    </recommendedName>
</protein>
<dbReference type="AlphaFoldDB" id="T0LUN8"/>
<dbReference type="Proteomes" id="UP000015530">
    <property type="component" value="Unassembled WGS sequence"/>
</dbReference>
<dbReference type="InterPro" id="IPR029063">
    <property type="entry name" value="SAM-dependent_MTases_sf"/>
</dbReference>
<comment type="caution">
    <text evidence="2">The sequence shown here is derived from an EMBL/GenBank/DDBJ whole genome shotgun (WGS) entry which is preliminary data.</text>
</comment>
<dbReference type="OrthoDB" id="6329284at2759"/>
<sequence length="275" mass="30222">MGDNGENVAKKALGGQPGENNLAAWDNIANYWDQSLGSGNDMYQECLLPAIQELGAPQKGERALDLGTGSAVIAAVLATSGARVTAVDGSRLMLEKAEIRAKDAKLDMTFEVVNLLDTASLENFSRSHPSMTLKELPNLEPLAAALPKLLAPGGRIVIINLHPAFSKPAGHRAMEVLENEQTGKQEFHRHIKVSKYLDVAPVKSEALRGQPYPLNLYHRPFWSLLDPFFRNGLVMDAMREPGFTGPNDPSQLQSYHNFGQFPMLLAFRLRLLHTQ</sequence>
<dbReference type="EMBL" id="AMYD01001694">
    <property type="protein sequence ID" value="EQB51990.1"/>
    <property type="molecule type" value="Genomic_DNA"/>
</dbReference>
<accession>T0LUN8</accession>
<dbReference type="Pfam" id="PF13847">
    <property type="entry name" value="Methyltransf_31"/>
    <property type="match status" value="1"/>
</dbReference>